<protein>
    <submittedName>
        <fullName evidence="9">Choline dehydrogenase</fullName>
        <ecNumber evidence="9">1.1.99.1</ecNumber>
    </submittedName>
</protein>
<dbReference type="InterPro" id="IPR012132">
    <property type="entry name" value="GMC_OxRdtase"/>
</dbReference>
<dbReference type="InterPro" id="IPR036188">
    <property type="entry name" value="FAD/NAD-bd_sf"/>
</dbReference>
<reference evidence="9 10" key="1">
    <citation type="submission" date="2018-09" db="EMBL/GenBank/DDBJ databases">
        <title>Profundibacter amoris BAR1 gen. nov., sp. nov., a new member of the Roseobacter clade isolated at Lokis Castle Vent Field on the Arctic Mid-Oceanic Ridge.</title>
        <authorList>
            <person name="Le Moine Bauer S."/>
            <person name="Sjoeberg A.G."/>
            <person name="L'Haridon S."/>
            <person name="Stokke R."/>
            <person name="Roalkvam I."/>
            <person name="Steen I.H."/>
            <person name="Dahle H."/>
        </authorList>
    </citation>
    <scope>NUCLEOTIDE SEQUENCE [LARGE SCALE GENOMIC DNA]</scope>
    <source>
        <strain evidence="9 10">BAR1</strain>
    </source>
</reference>
<dbReference type="PROSITE" id="PS00623">
    <property type="entry name" value="GMC_OXRED_1"/>
    <property type="match status" value="1"/>
</dbReference>
<dbReference type="InterPro" id="IPR000172">
    <property type="entry name" value="GMC_OxRdtase_N"/>
</dbReference>
<feature type="binding site" evidence="5">
    <location>
        <position position="86"/>
    </location>
    <ligand>
        <name>FAD</name>
        <dbReference type="ChEBI" id="CHEBI:57692"/>
    </ligand>
</feature>
<dbReference type="InterPro" id="IPR007867">
    <property type="entry name" value="GMC_OxRtase_C"/>
</dbReference>
<dbReference type="PANTHER" id="PTHR11552">
    <property type="entry name" value="GLUCOSE-METHANOL-CHOLINE GMC OXIDOREDUCTASE"/>
    <property type="match status" value="1"/>
</dbReference>
<evidence type="ECO:0000256" key="4">
    <source>
        <dbReference type="ARBA" id="ARBA00022827"/>
    </source>
</evidence>
<dbReference type="SUPFAM" id="SSF51905">
    <property type="entry name" value="FAD/NAD(P)-binding domain"/>
    <property type="match status" value="1"/>
</dbReference>
<dbReference type="OrthoDB" id="9785276at2"/>
<evidence type="ECO:0000259" key="8">
    <source>
        <dbReference type="PROSITE" id="PS00624"/>
    </source>
</evidence>
<dbReference type="GO" id="GO:0016020">
    <property type="term" value="C:membrane"/>
    <property type="evidence" value="ECO:0007669"/>
    <property type="project" value="TreeGrafter"/>
</dbReference>
<dbReference type="GO" id="GO:0019285">
    <property type="term" value="P:glycine betaine biosynthetic process from choline"/>
    <property type="evidence" value="ECO:0007669"/>
    <property type="project" value="TreeGrafter"/>
</dbReference>
<dbReference type="AlphaFoldDB" id="A0A347UFQ6"/>
<evidence type="ECO:0000256" key="3">
    <source>
        <dbReference type="ARBA" id="ARBA00022630"/>
    </source>
</evidence>
<dbReference type="Pfam" id="PF00732">
    <property type="entry name" value="GMC_oxred_N"/>
    <property type="match status" value="1"/>
</dbReference>
<dbReference type="SUPFAM" id="SSF54373">
    <property type="entry name" value="FAD-linked reductases, C-terminal domain"/>
    <property type="match status" value="1"/>
</dbReference>
<evidence type="ECO:0000313" key="9">
    <source>
        <dbReference type="EMBL" id="AXX97684.1"/>
    </source>
</evidence>
<keyword evidence="9" id="KW-0560">Oxidoreductase</keyword>
<dbReference type="EMBL" id="CP032125">
    <property type="protein sequence ID" value="AXX97684.1"/>
    <property type="molecule type" value="Genomic_DNA"/>
</dbReference>
<evidence type="ECO:0000256" key="5">
    <source>
        <dbReference type="PIRSR" id="PIRSR000137-2"/>
    </source>
</evidence>
<dbReference type="PANTHER" id="PTHR11552:SF147">
    <property type="entry name" value="CHOLINE DEHYDROGENASE, MITOCHONDRIAL"/>
    <property type="match status" value="1"/>
</dbReference>
<dbReference type="KEGG" id="pamo:BAR1_06910"/>
<evidence type="ECO:0000256" key="1">
    <source>
        <dbReference type="ARBA" id="ARBA00001974"/>
    </source>
</evidence>
<accession>A0A347UFQ6</accession>
<dbReference type="Gene3D" id="3.50.50.60">
    <property type="entry name" value="FAD/NAD(P)-binding domain"/>
    <property type="match status" value="1"/>
</dbReference>
<dbReference type="GO" id="GO:0008812">
    <property type="term" value="F:choline dehydrogenase activity"/>
    <property type="evidence" value="ECO:0007669"/>
    <property type="project" value="UniProtKB-EC"/>
</dbReference>
<evidence type="ECO:0000256" key="6">
    <source>
        <dbReference type="RuleBase" id="RU003968"/>
    </source>
</evidence>
<sequence length="533" mass="57998">MENFEYIVVGGGSAGMALAARLSAAKKKTLLLEAGRKKGNLFNFWHVDMPAAYGYAFLNPAINWKYEGEPEPHLNGRRMYQPRGKVLGGSSAINGMGYLRPHPKVFDAWVGAGAKGWGFDEVLPYFKRLETWHGTPSDLRGTDGPVHVVKGPMECDYYPAFLEAGQQAGFALSDDLNGDAPEGFGHFQMNIENGTRASTAHAYQKHVADTAHLTIIDHAQVTRVVIKNGAATGVEYIRNGKAHSAQAEAEVILSGGAFNTPQILMLSGIGPEDELAQHGITPAQILNGVGQNLQDHPILYPKYLSKRKDSPIRYQRLDRKGLVGLRWLLTRSGPGATNYMEGAALLRADETSPYPDIEFQFCPLVIDHAEGGALMTHGWSNSCGPVAVEGTGWVKLRSADPLAAPRILCNFLSTDYDTNMMHRAFELNREVMNQPAMRALMADEIEPGFQVKSRADVQAYIEENVAGDYHPVGTCKIGASDDPMAVVDSDLRVYGVDRLRVADASVMPVITNANTNSTSIMIGERAADLVLEG</sequence>
<evidence type="ECO:0000256" key="2">
    <source>
        <dbReference type="ARBA" id="ARBA00010790"/>
    </source>
</evidence>
<feature type="binding site" evidence="5">
    <location>
        <position position="221"/>
    </location>
    <ligand>
        <name>FAD</name>
        <dbReference type="ChEBI" id="CHEBI:57692"/>
    </ligand>
</feature>
<dbReference type="RefSeq" id="WP_118942341.1">
    <property type="nucleotide sequence ID" value="NZ_CP032125.1"/>
</dbReference>
<dbReference type="PROSITE" id="PS00624">
    <property type="entry name" value="GMC_OXRED_2"/>
    <property type="match status" value="1"/>
</dbReference>
<feature type="domain" description="Glucose-methanol-choline oxidoreductase N-terminal" evidence="7">
    <location>
        <begin position="84"/>
        <end position="107"/>
    </location>
</feature>
<keyword evidence="3 6" id="KW-0285">Flavoprotein</keyword>
<evidence type="ECO:0000313" key="10">
    <source>
        <dbReference type="Proteomes" id="UP000261704"/>
    </source>
</evidence>
<proteinExistence type="inferred from homology"/>
<dbReference type="Gene3D" id="3.30.560.10">
    <property type="entry name" value="Glucose Oxidase, domain 3"/>
    <property type="match status" value="1"/>
</dbReference>
<dbReference type="EC" id="1.1.99.1" evidence="9"/>
<organism evidence="9 10">
    <name type="scientific">Profundibacter amoris</name>
    <dbReference type="NCBI Taxonomy" id="2171755"/>
    <lineage>
        <taxon>Bacteria</taxon>
        <taxon>Pseudomonadati</taxon>
        <taxon>Pseudomonadota</taxon>
        <taxon>Alphaproteobacteria</taxon>
        <taxon>Rhodobacterales</taxon>
        <taxon>Paracoccaceae</taxon>
        <taxon>Profundibacter</taxon>
    </lineage>
</organism>
<comment type="cofactor">
    <cofactor evidence="1 5">
        <name>FAD</name>
        <dbReference type="ChEBI" id="CHEBI:57692"/>
    </cofactor>
</comment>
<dbReference type="Pfam" id="PF05199">
    <property type="entry name" value="GMC_oxred_C"/>
    <property type="match status" value="1"/>
</dbReference>
<gene>
    <name evidence="9" type="ORF">BAR1_06910</name>
</gene>
<dbReference type="PIRSF" id="PIRSF000137">
    <property type="entry name" value="Alcohol_oxidase"/>
    <property type="match status" value="1"/>
</dbReference>
<evidence type="ECO:0000259" key="7">
    <source>
        <dbReference type="PROSITE" id="PS00623"/>
    </source>
</evidence>
<dbReference type="Proteomes" id="UP000261704">
    <property type="component" value="Chromosome"/>
</dbReference>
<keyword evidence="4 5" id="KW-0274">FAD</keyword>
<name>A0A347UFQ6_9RHOB</name>
<dbReference type="GO" id="GO:0050660">
    <property type="term" value="F:flavin adenine dinucleotide binding"/>
    <property type="evidence" value="ECO:0007669"/>
    <property type="project" value="InterPro"/>
</dbReference>
<comment type="similarity">
    <text evidence="2 6">Belongs to the GMC oxidoreductase family.</text>
</comment>
<feature type="domain" description="Glucose-methanol-choline oxidoreductase N-terminal" evidence="8">
    <location>
        <begin position="256"/>
        <end position="270"/>
    </location>
</feature>
<keyword evidence="10" id="KW-1185">Reference proteome</keyword>